<evidence type="ECO:0000256" key="5">
    <source>
        <dbReference type="ARBA" id="ARBA00023040"/>
    </source>
</evidence>
<evidence type="ECO:0000313" key="12">
    <source>
        <dbReference type="Proteomes" id="UP000410492"/>
    </source>
</evidence>
<dbReference type="InterPro" id="IPR017452">
    <property type="entry name" value="GPCR_Rhodpsn_7TM"/>
</dbReference>
<feature type="domain" description="G-protein coupled receptors family 1 profile" evidence="10">
    <location>
        <begin position="48"/>
        <end position="105"/>
    </location>
</feature>
<dbReference type="GO" id="GO:0016020">
    <property type="term" value="C:membrane"/>
    <property type="evidence" value="ECO:0007669"/>
    <property type="project" value="UniProtKB-SubCell"/>
</dbReference>
<evidence type="ECO:0000256" key="7">
    <source>
        <dbReference type="ARBA" id="ARBA00023170"/>
    </source>
</evidence>
<keyword evidence="5" id="KW-0297">G-protein coupled receptor</keyword>
<proteinExistence type="inferred from homology"/>
<evidence type="ECO:0000259" key="10">
    <source>
        <dbReference type="PROSITE" id="PS50262"/>
    </source>
</evidence>
<dbReference type="EMBL" id="CAACVG010010019">
    <property type="protein sequence ID" value="VEN54749.1"/>
    <property type="molecule type" value="Genomic_DNA"/>
</dbReference>
<reference evidence="11 12" key="1">
    <citation type="submission" date="2019-01" db="EMBL/GenBank/DDBJ databases">
        <authorList>
            <person name="Sayadi A."/>
        </authorList>
    </citation>
    <scope>NUCLEOTIDE SEQUENCE [LARGE SCALE GENOMIC DNA]</scope>
</reference>
<dbReference type="PANTHER" id="PTHR24235">
    <property type="entry name" value="NEUROPEPTIDE Y RECEPTOR"/>
    <property type="match status" value="1"/>
</dbReference>
<accession>A0A653D3K3</accession>
<evidence type="ECO:0000313" key="11">
    <source>
        <dbReference type="EMBL" id="VEN54749.1"/>
    </source>
</evidence>
<dbReference type="OrthoDB" id="3437960at2759"/>
<dbReference type="Gene3D" id="1.20.1070.10">
    <property type="entry name" value="Rhodopsin 7-helix transmembrane proteins"/>
    <property type="match status" value="1"/>
</dbReference>
<dbReference type="SUPFAM" id="SSF81321">
    <property type="entry name" value="Family A G protein-coupled receptor-like"/>
    <property type="match status" value="1"/>
</dbReference>
<organism evidence="11 12">
    <name type="scientific">Callosobruchus maculatus</name>
    <name type="common">Southern cowpea weevil</name>
    <name type="synonym">Pulse bruchid</name>
    <dbReference type="NCBI Taxonomy" id="64391"/>
    <lineage>
        <taxon>Eukaryota</taxon>
        <taxon>Metazoa</taxon>
        <taxon>Ecdysozoa</taxon>
        <taxon>Arthropoda</taxon>
        <taxon>Hexapoda</taxon>
        <taxon>Insecta</taxon>
        <taxon>Pterygota</taxon>
        <taxon>Neoptera</taxon>
        <taxon>Endopterygota</taxon>
        <taxon>Coleoptera</taxon>
        <taxon>Polyphaga</taxon>
        <taxon>Cucujiformia</taxon>
        <taxon>Chrysomeloidea</taxon>
        <taxon>Chrysomelidae</taxon>
        <taxon>Bruchinae</taxon>
        <taxon>Bruchini</taxon>
        <taxon>Callosobruchus</taxon>
    </lineage>
</organism>
<name>A0A653D3K3_CALMS</name>
<dbReference type="PANTHER" id="PTHR24235:SF12">
    <property type="entry name" value="G-PROTEIN COUPLED RECEPTORS FAMILY 1 PROFILE DOMAIN-CONTAINING PROTEIN"/>
    <property type="match status" value="1"/>
</dbReference>
<keyword evidence="6 9" id="KW-0472">Membrane</keyword>
<feature type="transmembrane region" description="Helical" evidence="9">
    <location>
        <begin position="31"/>
        <end position="57"/>
    </location>
</feature>
<evidence type="ECO:0000256" key="3">
    <source>
        <dbReference type="ARBA" id="ARBA00022692"/>
    </source>
</evidence>
<dbReference type="GO" id="GO:0004930">
    <property type="term" value="F:G protein-coupled receptor activity"/>
    <property type="evidence" value="ECO:0007669"/>
    <property type="project" value="UniProtKB-KW"/>
</dbReference>
<evidence type="ECO:0000256" key="4">
    <source>
        <dbReference type="ARBA" id="ARBA00022989"/>
    </source>
</evidence>
<evidence type="ECO:0000256" key="6">
    <source>
        <dbReference type="ARBA" id="ARBA00023136"/>
    </source>
</evidence>
<keyword evidence="7" id="KW-0675">Receptor</keyword>
<protein>
    <recommendedName>
        <fullName evidence="10">G-protein coupled receptors family 1 profile domain-containing protein</fullName>
    </recommendedName>
</protein>
<evidence type="ECO:0000256" key="8">
    <source>
        <dbReference type="ARBA" id="ARBA00023224"/>
    </source>
</evidence>
<evidence type="ECO:0000256" key="9">
    <source>
        <dbReference type="SAM" id="Phobius"/>
    </source>
</evidence>
<dbReference type="Pfam" id="PF00001">
    <property type="entry name" value="7tm_1"/>
    <property type="match status" value="1"/>
</dbReference>
<dbReference type="PRINTS" id="PR00237">
    <property type="entry name" value="GPCRRHODOPSN"/>
</dbReference>
<evidence type="ECO:0000256" key="1">
    <source>
        <dbReference type="ARBA" id="ARBA00004141"/>
    </source>
</evidence>
<keyword evidence="4 9" id="KW-1133">Transmembrane helix</keyword>
<feature type="transmembrane region" description="Helical" evidence="9">
    <location>
        <begin position="69"/>
        <end position="89"/>
    </location>
</feature>
<dbReference type="PROSITE" id="PS50262">
    <property type="entry name" value="G_PROTEIN_RECEP_F1_2"/>
    <property type="match status" value="1"/>
</dbReference>
<comment type="subcellular location">
    <subcellularLocation>
        <location evidence="1">Membrane</location>
        <topology evidence="1">Multi-pass membrane protein</topology>
    </subcellularLocation>
</comment>
<dbReference type="Proteomes" id="UP000410492">
    <property type="component" value="Unassembled WGS sequence"/>
</dbReference>
<dbReference type="InterPro" id="IPR000276">
    <property type="entry name" value="GPCR_Rhodpsn"/>
</dbReference>
<dbReference type="AlphaFoldDB" id="A0A653D3K3"/>
<evidence type="ECO:0000256" key="2">
    <source>
        <dbReference type="ARBA" id="ARBA00010663"/>
    </source>
</evidence>
<gene>
    <name evidence="11" type="ORF">CALMAC_LOCUS14146</name>
</gene>
<comment type="similarity">
    <text evidence="2">Belongs to the G-protein coupled receptor 1 family.</text>
</comment>
<sequence length="131" mass="14911">MYDDESDDDDINYADHPFINTIWDHKPFSDIIVEMAIIFPVVVLGIFGNILIIHVLVHNPPMRTPTNLLIGNMAAADLLSLLIHPWVILTYDFFQNYQLGPIVCRGEAAVECRYKGACTHRLQRATFVIID</sequence>
<keyword evidence="3 9" id="KW-0812">Transmembrane</keyword>
<keyword evidence="12" id="KW-1185">Reference proteome</keyword>
<keyword evidence="8" id="KW-0807">Transducer</keyword>